<dbReference type="EMBL" id="KV417961">
    <property type="protein sequence ID" value="KZP04091.1"/>
    <property type="molecule type" value="Genomic_DNA"/>
</dbReference>
<feature type="compositionally biased region" description="Basic and acidic residues" evidence="1">
    <location>
        <begin position="1181"/>
        <end position="1191"/>
    </location>
</feature>
<dbReference type="AlphaFoldDB" id="A0A167UMC9"/>
<name>A0A167UMC9_9AGAM</name>
<dbReference type="OrthoDB" id="2687259at2759"/>
<dbReference type="Proteomes" id="UP000076532">
    <property type="component" value="Unassembled WGS sequence"/>
</dbReference>
<organism evidence="2 3">
    <name type="scientific">Athelia psychrophila</name>
    <dbReference type="NCBI Taxonomy" id="1759441"/>
    <lineage>
        <taxon>Eukaryota</taxon>
        <taxon>Fungi</taxon>
        <taxon>Dikarya</taxon>
        <taxon>Basidiomycota</taxon>
        <taxon>Agaricomycotina</taxon>
        <taxon>Agaricomycetes</taxon>
        <taxon>Agaricomycetidae</taxon>
        <taxon>Atheliales</taxon>
        <taxon>Atheliaceae</taxon>
        <taxon>Athelia</taxon>
    </lineage>
</organism>
<dbReference type="STRING" id="436010.A0A167UMC9"/>
<evidence type="ECO:0000256" key="1">
    <source>
        <dbReference type="SAM" id="MobiDB-lite"/>
    </source>
</evidence>
<feature type="compositionally biased region" description="Basic and acidic residues" evidence="1">
    <location>
        <begin position="258"/>
        <end position="277"/>
    </location>
</feature>
<accession>A0A167UMC9</accession>
<dbReference type="Pfam" id="PF18759">
    <property type="entry name" value="Plavaka"/>
    <property type="match status" value="1"/>
</dbReference>
<feature type="compositionally biased region" description="Acidic residues" evidence="1">
    <location>
        <begin position="1259"/>
        <end position="1268"/>
    </location>
</feature>
<keyword evidence="3" id="KW-1185">Reference proteome</keyword>
<feature type="region of interest" description="Disordered" evidence="1">
    <location>
        <begin position="879"/>
        <end position="899"/>
    </location>
</feature>
<gene>
    <name evidence="2" type="ORF">FIBSPDRAFT_767957</name>
</gene>
<evidence type="ECO:0000313" key="3">
    <source>
        <dbReference type="Proteomes" id="UP000076532"/>
    </source>
</evidence>
<feature type="region of interest" description="Disordered" evidence="1">
    <location>
        <begin position="1158"/>
        <end position="1268"/>
    </location>
</feature>
<sequence length="1268" mass="145309">MDDLNPAPIVCQCGRSFQQDNAYSSHRRSCKKSNKRTRELLEKSKEVHGRKKLRLQLRRDANEPGPSDPTTQNQVRYCLMFMAEQDIEDAPLAQRRPQRLNRLLPARYRDELPVAAPSLPPVLPPCPNPNTADPVATAKRKRILRTPRNLFGVVRQFFIDKIPAHDPDECITIEDLSSSTTPSAIPNPTANLAKSLYPYPNKSSFNLGNWFWNGVQKSKRSFAELVKVISDPEFKPDDIAHTKWSEIDNILGNNLKGRADHDDEAKDSSGADLHSADHEEDWMDEEDWMNQDAGWRTSKVKISVPFHKRQATPGPCDYTAEADFHHRSLVDVLKERISDPHTGVHFHMEPYELRWKPNENHPEERLHGEIYTSPEFLEAHRLVQEAPGEPGCDLQRVVAALMFWSDGTHLTSFGVQRLWPLYMYLGNESKYRRCKPTCNLCSHVAYFQYLPDQFKDFANPRVGGKGPKPALFAHCRREFFHAQWRILLDDDFIEAYKHGIVIMCFDGIRRRFYPRILTYSADYPEKILIALIKNMAACPCPRCLIPLKRIGNLGMALDRRQRSQLLREDDIHRKTAITSARRLIYEKNYAVDSKTLAGLLQPQSLVPTVNAFSDRLGPLGFNFFLMLVIDLMHEFELGVWKNLFIHLLRILSAKDPQLINELDFRYRQMPSFGKDTIRKFVANTSELKKLAARNFEDLLQCAIPVFDGLLPEPHNTAILKLLFTAAHWHGLAKLRLHSDSTLLIMDDVTTSLGEVLRHFKDVICPVYNTKELPRETKARKRRKAHKADTARPQAAPTTALLKSYNLETYKNHSVGDTVDTIRRLGTTESYCSRVGELQHRTSKSGYVRTDRKLFERQLAKIERRVTRLRRIRNRLGVKPSQLSDDDRATSSSTHHHIGKSQSLHMHIGTFIREHAGDPAVQDFVPKLKDHLLPRVQALWGSNLDHSSTTMDASIEHSGSSAIPETSCIFFKNDRLYRHNIMRINYTTYDIRRKQDTINPRTSHRDVMVLSDSQDEEDHPYLYARVIGIFHAEVTYTGSRTMQVDYAPRRMEFLWVRWYELDPKATVGGWLSSRLDQLRFPPMDQPSSFGFLDPADVIRACHVMPKFRLGKRHEDGKGLSPCASDSKDWSAYYLNRFVDRDMLMRFHWGLAVGHVYTHRSKRDNPSVSWPYNRRRASASKATHNESHTRPGDEDTGEVVQSQAQDIVDEGSDSEDSDVVPEEPDLANSSDEEGGGTAQDQGDSEDEEEVGLEDMYGYIDSEGDVDSGMD</sequence>
<protein>
    <submittedName>
        <fullName evidence="2">Uncharacterized protein</fullName>
    </submittedName>
</protein>
<feature type="compositionally biased region" description="Acidic residues" evidence="1">
    <location>
        <begin position="1205"/>
        <end position="1232"/>
    </location>
</feature>
<evidence type="ECO:0000313" key="2">
    <source>
        <dbReference type="EMBL" id="KZP04091.1"/>
    </source>
</evidence>
<dbReference type="InterPro" id="IPR041078">
    <property type="entry name" value="Plavaka"/>
</dbReference>
<reference evidence="2 3" key="1">
    <citation type="journal article" date="2016" name="Mol. Biol. Evol.">
        <title>Comparative Genomics of Early-Diverging Mushroom-Forming Fungi Provides Insights into the Origins of Lignocellulose Decay Capabilities.</title>
        <authorList>
            <person name="Nagy L.G."/>
            <person name="Riley R."/>
            <person name="Tritt A."/>
            <person name="Adam C."/>
            <person name="Daum C."/>
            <person name="Floudas D."/>
            <person name="Sun H."/>
            <person name="Yadav J.S."/>
            <person name="Pangilinan J."/>
            <person name="Larsson K.H."/>
            <person name="Matsuura K."/>
            <person name="Barry K."/>
            <person name="Labutti K."/>
            <person name="Kuo R."/>
            <person name="Ohm R.A."/>
            <person name="Bhattacharya S.S."/>
            <person name="Shirouzu T."/>
            <person name="Yoshinaga Y."/>
            <person name="Martin F.M."/>
            <person name="Grigoriev I.V."/>
            <person name="Hibbett D.S."/>
        </authorList>
    </citation>
    <scope>NUCLEOTIDE SEQUENCE [LARGE SCALE GENOMIC DNA]</scope>
    <source>
        <strain evidence="2 3">CBS 109695</strain>
    </source>
</reference>
<feature type="compositionally biased region" description="Acidic residues" evidence="1">
    <location>
        <begin position="1240"/>
        <end position="1250"/>
    </location>
</feature>
<proteinExistence type="predicted"/>
<feature type="region of interest" description="Disordered" evidence="1">
    <location>
        <begin position="258"/>
        <end position="281"/>
    </location>
</feature>